<dbReference type="Pfam" id="PF00440">
    <property type="entry name" value="TetR_N"/>
    <property type="match status" value="1"/>
</dbReference>
<feature type="DNA-binding region" description="H-T-H motif" evidence="4">
    <location>
        <begin position="32"/>
        <end position="51"/>
    </location>
</feature>
<feature type="domain" description="HTH tetR-type" evidence="5">
    <location>
        <begin position="9"/>
        <end position="69"/>
    </location>
</feature>
<evidence type="ECO:0000313" key="6">
    <source>
        <dbReference type="EMBL" id="PZM11142.1"/>
    </source>
</evidence>
<dbReference type="GO" id="GO:0003677">
    <property type="term" value="F:DNA binding"/>
    <property type="evidence" value="ECO:0007669"/>
    <property type="project" value="UniProtKB-UniRule"/>
</dbReference>
<dbReference type="InterPro" id="IPR001647">
    <property type="entry name" value="HTH_TetR"/>
</dbReference>
<dbReference type="InterPro" id="IPR036271">
    <property type="entry name" value="Tet_transcr_reg_TetR-rel_C_sf"/>
</dbReference>
<proteinExistence type="predicted"/>
<dbReference type="PROSITE" id="PS50977">
    <property type="entry name" value="HTH_TETR_2"/>
    <property type="match status" value="1"/>
</dbReference>
<keyword evidence="1" id="KW-0805">Transcription regulation</keyword>
<dbReference type="PANTHER" id="PTHR47506:SF7">
    <property type="entry name" value="TRANSCRIPTIONAL REGULATORY PROTEIN"/>
    <property type="match status" value="1"/>
</dbReference>
<dbReference type="SUPFAM" id="SSF48498">
    <property type="entry name" value="Tetracyclin repressor-like, C-terminal domain"/>
    <property type="match status" value="1"/>
</dbReference>
<sequence length="195" mass="21125">MGHSQMDKQRTHERIVEIAAKRLREEGLEGVGVADLMKEAGLTVGGFYKHFASRDELVAEAMQVAFTSWAKKMEARGIEAADVSLEEFMDSYLSIGHRDYPGDGCAFTGLIGDLARSDPKTRNIASRQIGENIRIMTGRMTDADADAARKKAILAVCAMAGAVGFARIVDDQALSEEILGSVKEILAEMSKGKVS</sequence>
<name>A0A2W4CD99_9HYPH</name>
<dbReference type="Gene3D" id="1.10.357.10">
    <property type="entry name" value="Tetracycline Repressor, domain 2"/>
    <property type="match status" value="1"/>
</dbReference>
<keyword evidence="7" id="KW-1185">Reference proteome</keyword>
<dbReference type="OrthoDB" id="9798857at2"/>
<evidence type="ECO:0000256" key="2">
    <source>
        <dbReference type="ARBA" id="ARBA00023125"/>
    </source>
</evidence>
<evidence type="ECO:0000256" key="1">
    <source>
        <dbReference type="ARBA" id="ARBA00023015"/>
    </source>
</evidence>
<comment type="caution">
    <text evidence="6">The sequence shown here is derived from an EMBL/GenBank/DDBJ whole genome shotgun (WGS) entry which is preliminary data.</text>
</comment>
<evidence type="ECO:0000256" key="3">
    <source>
        <dbReference type="ARBA" id="ARBA00023163"/>
    </source>
</evidence>
<organism evidence="6 7">
    <name type="scientific">Rhizobium tubonense</name>
    <dbReference type="NCBI Taxonomy" id="484088"/>
    <lineage>
        <taxon>Bacteria</taxon>
        <taxon>Pseudomonadati</taxon>
        <taxon>Pseudomonadota</taxon>
        <taxon>Alphaproteobacteria</taxon>
        <taxon>Hyphomicrobiales</taxon>
        <taxon>Rhizobiaceae</taxon>
        <taxon>Rhizobium/Agrobacterium group</taxon>
        <taxon>Rhizobium</taxon>
    </lineage>
</organism>
<gene>
    <name evidence="6" type="ORF">CPY51_20355</name>
</gene>
<evidence type="ECO:0000259" key="5">
    <source>
        <dbReference type="PROSITE" id="PS50977"/>
    </source>
</evidence>
<dbReference type="InterPro" id="IPR009057">
    <property type="entry name" value="Homeodomain-like_sf"/>
</dbReference>
<dbReference type="RefSeq" id="WP_111162078.1">
    <property type="nucleotide sequence ID" value="NZ_PCDP01000040.1"/>
</dbReference>
<dbReference type="PRINTS" id="PR00455">
    <property type="entry name" value="HTHTETR"/>
</dbReference>
<evidence type="ECO:0000313" key="7">
    <source>
        <dbReference type="Proteomes" id="UP000248925"/>
    </source>
</evidence>
<dbReference type="Gene3D" id="1.10.10.60">
    <property type="entry name" value="Homeodomain-like"/>
    <property type="match status" value="1"/>
</dbReference>
<reference evidence="6 7" key="1">
    <citation type="journal article" date="2018" name="Sci. Rep.">
        <title>Rhizobium tumorigenes sp. nov., a novel plant tumorigenic bacterium isolated from cane gall tumors on thornless blackberry.</title>
        <authorList>
            <person name="Kuzmanovi N."/>
            <person name="Smalla K."/>
            <person name="Gronow S."/>
            <person name="PuBawska J."/>
        </authorList>
    </citation>
    <scope>NUCLEOTIDE SEQUENCE [LARGE SCALE GENOMIC DNA]</scope>
    <source>
        <strain evidence="6 7">CCBAU 85046</strain>
    </source>
</reference>
<protein>
    <submittedName>
        <fullName evidence="6">TetR family transcriptional regulator</fullName>
    </submittedName>
</protein>
<dbReference type="SUPFAM" id="SSF46689">
    <property type="entry name" value="Homeodomain-like"/>
    <property type="match status" value="1"/>
</dbReference>
<keyword evidence="2 4" id="KW-0238">DNA-binding</keyword>
<dbReference type="EMBL" id="PCDP01000040">
    <property type="protein sequence ID" value="PZM11142.1"/>
    <property type="molecule type" value="Genomic_DNA"/>
</dbReference>
<dbReference type="AlphaFoldDB" id="A0A2W4CD99"/>
<accession>A0A2W4CD99</accession>
<evidence type="ECO:0000256" key="4">
    <source>
        <dbReference type="PROSITE-ProRule" id="PRU00335"/>
    </source>
</evidence>
<dbReference type="Proteomes" id="UP000248925">
    <property type="component" value="Unassembled WGS sequence"/>
</dbReference>
<dbReference type="PANTHER" id="PTHR47506">
    <property type="entry name" value="TRANSCRIPTIONAL REGULATORY PROTEIN"/>
    <property type="match status" value="1"/>
</dbReference>
<keyword evidence="3" id="KW-0804">Transcription</keyword>